<dbReference type="Gene3D" id="3.40.50.2000">
    <property type="entry name" value="Glycogen Phosphorylase B"/>
    <property type="match status" value="2"/>
</dbReference>
<reference evidence="2 3" key="1">
    <citation type="journal article" date="2020" name="IScience">
        <title>Genome Sequencing of the Endangered Kingdonia uniflora (Circaeasteraceae, Ranunculales) Reveals Potential Mechanisms of Evolutionary Specialization.</title>
        <authorList>
            <person name="Sun Y."/>
            <person name="Deng T."/>
            <person name="Zhang A."/>
            <person name="Moore M.J."/>
            <person name="Landis J.B."/>
            <person name="Lin N."/>
            <person name="Zhang H."/>
            <person name="Zhang X."/>
            <person name="Huang J."/>
            <person name="Zhang X."/>
            <person name="Sun H."/>
            <person name="Wang H."/>
        </authorList>
    </citation>
    <scope>NUCLEOTIDE SEQUENCE [LARGE SCALE GENOMIC DNA]</scope>
    <source>
        <strain evidence="2">TB1705</strain>
        <tissue evidence="2">Leaf</tissue>
    </source>
</reference>
<dbReference type="OrthoDB" id="5835829at2759"/>
<dbReference type="EMBL" id="JACGCM010000243">
    <property type="protein sequence ID" value="KAF6174767.1"/>
    <property type="molecule type" value="Genomic_DNA"/>
</dbReference>
<sequence length="155" mass="17441">MGNPHAIVIPYPMQGHLIAHMKLSRSLVKRGFKVTFVNTKFSHKDGITCVITDMGWAMDVAEKMDIEKAAFWTVSAGTLAFRFNIEKLFDMGVIDLNGGWRCMRLSYRRSSSKEKGESINIVLEVQNTGEYPEKGFDASPTLRQAIPSMSSYTTR</sequence>
<dbReference type="AlphaFoldDB" id="A0A7J7P5N5"/>
<protein>
    <submittedName>
        <fullName evidence="2">Uncharacterized protein</fullName>
    </submittedName>
</protein>
<name>A0A7J7P5N5_9MAGN</name>
<comment type="caution">
    <text evidence="2">The sequence shown here is derived from an EMBL/GenBank/DDBJ whole genome shotgun (WGS) entry which is preliminary data.</text>
</comment>
<dbReference type="Proteomes" id="UP000541444">
    <property type="component" value="Unassembled WGS sequence"/>
</dbReference>
<evidence type="ECO:0000313" key="2">
    <source>
        <dbReference type="EMBL" id="KAF6174767.1"/>
    </source>
</evidence>
<keyword evidence="3" id="KW-1185">Reference proteome</keyword>
<gene>
    <name evidence="2" type="ORF">GIB67_031291</name>
</gene>
<dbReference type="PANTHER" id="PTHR11926">
    <property type="entry name" value="GLUCOSYL/GLUCURONOSYL TRANSFERASES"/>
    <property type="match status" value="1"/>
</dbReference>
<proteinExistence type="inferred from homology"/>
<dbReference type="SUPFAM" id="SSF53756">
    <property type="entry name" value="UDP-Glycosyltransferase/glycogen phosphorylase"/>
    <property type="match status" value="1"/>
</dbReference>
<dbReference type="GO" id="GO:0080043">
    <property type="term" value="F:quercetin 3-O-glucosyltransferase activity"/>
    <property type="evidence" value="ECO:0007669"/>
    <property type="project" value="TreeGrafter"/>
</dbReference>
<comment type="similarity">
    <text evidence="1">Belongs to the UDP-glycosyltransferase family.</text>
</comment>
<evidence type="ECO:0000256" key="1">
    <source>
        <dbReference type="ARBA" id="ARBA00009995"/>
    </source>
</evidence>
<accession>A0A7J7P5N5</accession>
<evidence type="ECO:0000313" key="3">
    <source>
        <dbReference type="Proteomes" id="UP000541444"/>
    </source>
</evidence>
<organism evidence="2 3">
    <name type="scientific">Kingdonia uniflora</name>
    <dbReference type="NCBI Taxonomy" id="39325"/>
    <lineage>
        <taxon>Eukaryota</taxon>
        <taxon>Viridiplantae</taxon>
        <taxon>Streptophyta</taxon>
        <taxon>Embryophyta</taxon>
        <taxon>Tracheophyta</taxon>
        <taxon>Spermatophyta</taxon>
        <taxon>Magnoliopsida</taxon>
        <taxon>Ranunculales</taxon>
        <taxon>Circaeasteraceae</taxon>
        <taxon>Kingdonia</taxon>
    </lineage>
</organism>
<dbReference type="PANTHER" id="PTHR11926:SF1412">
    <property type="entry name" value="UDP-GLYCOSYLTRANSFERASE 83A1-LIKE"/>
    <property type="match status" value="1"/>
</dbReference>
<dbReference type="GO" id="GO:0080044">
    <property type="term" value="F:quercetin 7-O-glucosyltransferase activity"/>
    <property type="evidence" value="ECO:0007669"/>
    <property type="project" value="TreeGrafter"/>
</dbReference>